<dbReference type="Gene3D" id="3.20.20.80">
    <property type="entry name" value="Glycosidases"/>
    <property type="match status" value="1"/>
</dbReference>
<proteinExistence type="predicted"/>
<dbReference type="OrthoDB" id="8445115at2"/>
<dbReference type="RefSeq" id="WP_108852053.1">
    <property type="nucleotide sequence ID" value="NZ_OMOQ01000001.1"/>
</dbReference>
<dbReference type="Pfam" id="PF13547">
    <property type="entry name" value="GTA_TIM"/>
    <property type="match status" value="1"/>
</dbReference>
<dbReference type="Proteomes" id="UP000244924">
    <property type="component" value="Unassembled WGS sequence"/>
</dbReference>
<dbReference type="SUPFAM" id="SSF51445">
    <property type="entry name" value="(Trans)glycosidases"/>
    <property type="match status" value="1"/>
</dbReference>
<evidence type="ECO:0000313" key="4">
    <source>
        <dbReference type="EMBL" id="SPH17632.1"/>
    </source>
</evidence>
<evidence type="ECO:0000259" key="1">
    <source>
        <dbReference type="Pfam" id="PF13547"/>
    </source>
</evidence>
<organism evidence="4 5">
    <name type="scientific">Albidovulum aquaemixtae</name>
    <dbReference type="NCBI Taxonomy" id="1542388"/>
    <lineage>
        <taxon>Bacteria</taxon>
        <taxon>Pseudomonadati</taxon>
        <taxon>Pseudomonadota</taxon>
        <taxon>Alphaproteobacteria</taxon>
        <taxon>Rhodobacterales</taxon>
        <taxon>Paracoccaceae</taxon>
        <taxon>Albidovulum</taxon>
    </lineage>
</organism>
<feature type="domain" description="Rcc01698-like C-terminal" evidence="3">
    <location>
        <begin position="1046"/>
        <end position="1146"/>
    </location>
</feature>
<dbReference type="Pfam" id="PF23666">
    <property type="entry name" value="Rcc01698_C"/>
    <property type="match status" value="1"/>
</dbReference>
<feature type="domain" description="GTA TIM-barrel-like" evidence="1">
    <location>
        <begin position="444"/>
        <end position="737"/>
    </location>
</feature>
<keyword evidence="5" id="KW-1185">Reference proteome</keyword>
<name>A0A2R8B505_9RHOB</name>
<sequence>MATILLSAAGAAAGAGFGGSVLGLSGAMIGRAIGATLGRAIDQRLLGSGARAVETGRVDRFRLTGASEGAPVGLVWGRMRVAGQVIWASRFLETTSTSGGGGKGAPATPRVTEYSYSVSLAVALCEGEITRVGRIWADGVEISRDDVTMRIYAGSEDQLPDPKMEAVEGAGQVPAYRGVAYVVFEDLDLGQFGNRVPQFNFEVARPAQGTGIDEVTDLTRGISGVALIPGTGEYSLATTPVHYAHGIGQNVSANIHTPGGKTDLAVSLETLAEELPGCGSVSLVVSWFGDDLRCGQCSVKPKVEDTGFDGVGMPWRSGGIARAEAEEVIRDAGRPIYGGTPADRAVVEAIAAIKAEGKKVVFYPFILMEQLAGNGLSDPWTGAADQPVLPWRGRITLSTAPGQAGTPDRTAAAEAEVAAFFGTVQPSYFSASGTSISYSGPAEWSYRRFVLHYAHLCAAAGGVDAFCIGSEMRGLTQIRGAGDVFPAVAELRALAAEVRAVLGPGTKISYAADWSEYFGYQEGTGNLYYHLDPLWADPNIDFIGIDNYMPLSDWRDEEDHVDADWGSIYNLDYLKANIAGGEGYDWYYESQTHRDAQIRTPIIDGAYGDDWIWRYKDIRSWWENAHIDRVGGAMGAQSPWVPQSKPIWFTEFGCAAIDKGSNEPNKFLDPKSSESVLPNYSDGRRDDLIQMQYLRAMIDFWRDPANNPVSSEYGAPMIDMDRAHVWAWDARPFPQFPANVDVWADGDNYPRGHWITGRVSAQPLSSVVAEICARSSVDAVDVGGLYGLVRGYSVADIATGRSALQPLMLGYGFEAVERDGVLRFAMRDGLVDATLGSSDFAVGEETGGWVETQRATEAEVAGRVRLNYVEAEGDYEARASEAVFPDEVTSGVAQSELALALTRSEGQRIVERWLAEARVARDGARFALPPSLGHLGAGDVVDLGGAGRYRIDQVEHAGAIAMEAVRVEPTVYEPSDEAEERVTPRSFAAPVPVFPLFLDLPLMTGREVPHQPHLAVTATPWPGSAAVYSSDSDAGYELNRVIATRSVIGRTQSALGVAVPGLWDRGGALRVKVSGGALISVGPDQLLNGANLMAIGDGSSDRWELFQFANATLVASGTYDLTLRLRGQAGTESVAPSGWPVGSYVVLMNGAPKQIDLPAAARDLARHYRIGPSRRGYDDPSFVHRVEAFVGTGLRPLSPAHLRAQRSAAGDLVLSWIRRTRIDGDSWSGVEVPLGETSEAYALRVVEGGLVKRELTLGQSSWTYPAGMQAADGITEPFEIHVAQLSDVFGPGPFRRIAIDV</sequence>
<dbReference type="InterPro" id="IPR025195">
    <property type="entry name" value="GTA_TIM_dom"/>
</dbReference>
<accession>A0A2R8B505</accession>
<evidence type="ECO:0008006" key="6">
    <source>
        <dbReference type="Google" id="ProtNLM"/>
    </source>
</evidence>
<dbReference type="EMBL" id="OMOQ01000001">
    <property type="protein sequence ID" value="SPH17632.1"/>
    <property type="molecule type" value="Genomic_DNA"/>
</dbReference>
<reference evidence="4 5" key="1">
    <citation type="submission" date="2018-03" db="EMBL/GenBank/DDBJ databases">
        <authorList>
            <person name="Keele B.F."/>
        </authorList>
    </citation>
    <scope>NUCLEOTIDE SEQUENCE [LARGE SCALE GENOMIC DNA]</scope>
    <source>
        <strain evidence="4 5">CECT 8626</strain>
    </source>
</reference>
<dbReference type="InterPro" id="IPR056490">
    <property type="entry name" value="Rcc01698_C"/>
</dbReference>
<feature type="domain" description="Tip attachment protein J" evidence="2">
    <location>
        <begin position="798"/>
        <end position="955"/>
    </location>
</feature>
<evidence type="ECO:0000259" key="2">
    <source>
        <dbReference type="Pfam" id="PF13550"/>
    </source>
</evidence>
<gene>
    <name evidence="4" type="ORF">DEA8626_01156</name>
</gene>
<dbReference type="CDD" id="cd19607">
    <property type="entry name" value="GTA_TIM-barrel-like"/>
    <property type="match status" value="1"/>
</dbReference>
<evidence type="ECO:0000259" key="3">
    <source>
        <dbReference type="Pfam" id="PF23666"/>
    </source>
</evidence>
<evidence type="ECO:0000313" key="5">
    <source>
        <dbReference type="Proteomes" id="UP000244924"/>
    </source>
</evidence>
<protein>
    <recommendedName>
        <fullName evidence="6">Host specificity protein</fullName>
    </recommendedName>
</protein>
<dbReference type="InterPro" id="IPR032876">
    <property type="entry name" value="J_dom"/>
</dbReference>
<dbReference type="Pfam" id="PF13550">
    <property type="entry name" value="Phage-tail_3"/>
    <property type="match status" value="1"/>
</dbReference>
<dbReference type="InterPro" id="IPR017853">
    <property type="entry name" value="GH"/>
</dbReference>